<dbReference type="InterPro" id="IPR010099">
    <property type="entry name" value="SDR39U1"/>
</dbReference>
<dbReference type="InterPro" id="IPR013549">
    <property type="entry name" value="DUF1731"/>
</dbReference>
<feature type="domain" description="NAD-dependent epimerase/dehydratase" evidence="2">
    <location>
        <begin position="6"/>
        <end position="227"/>
    </location>
</feature>
<dbReference type="InterPro" id="IPR036291">
    <property type="entry name" value="NAD(P)-bd_dom_sf"/>
</dbReference>
<dbReference type="EMBL" id="JAUQSX010000021">
    <property type="protein sequence ID" value="MDO7849757.1"/>
    <property type="molecule type" value="Genomic_DNA"/>
</dbReference>
<evidence type="ECO:0000256" key="1">
    <source>
        <dbReference type="ARBA" id="ARBA00009353"/>
    </source>
</evidence>
<reference evidence="4" key="1">
    <citation type="submission" date="2023-07" db="EMBL/GenBank/DDBJ databases">
        <authorList>
            <person name="Kim M.K."/>
        </authorList>
    </citation>
    <scope>NUCLEOTIDE SEQUENCE</scope>
    <source>
        <strain evidence="4">M29</strain>
    </source>
</reference>
<name>A0ABT9ALA9_9BACT</name>
<comment type="similarity">
    <text evidence="1">Belongs to the NAD(P)-dependent epimerase/dehydratase family. SDR39U1 subfamily.</text>
</comment>
<dbReference type="NCBIfam" id="TIGR01777">
    <property type="entry name" value="yfcH"/>
    <property type="match status" value="1"/>
</dbReference>
<organism evidence="4 5">
    <name type="scientific">Hymenobacter mellowenesis</name>
    <dbReference type="NCBI Taxonomy" id="3063995"/>
    <lineage>
        <taxon>Bacteria</taxon>
        <taxon>Pseudomonadati</taxon>
        <taxon>Bacteroidota</taxon>
        <taxon>Cytophagia</taxon>
        <taxon>Cytophagales</taxon>
        <taxon>Hymenobacteraceae</taxon>
        <taxon>Hymenobacter</taxon>
    </lineage>
</organism>
<feature type="domain" description="DUF1731" evidence="3">
    <location>
        <begin position="254"/>
        <end position="302"/>
    </location>
</feature>
<evidence type="ECO:0000259" key="2">
    <source>
        <dbReference type="Pfam" id="PF01370"/>
    </source>
</evidence>
<evidence type="ECO:0000259" key="3">
    <source>
        <dbReference type="Pfam" id="PF08338"/>
    </source>
</evidence>
<gene>
    <name evidence="4" type="ORF">Q5H92_25565</name>
</gene>
<dbReference type="InterPro" id="IPR001509">
    <property type="entry name" value="Epimerase_deHydtase"/>
</dbReference>
<dbReference type="SUPFAM" id="SSF51735">
    <property type="entry name" value="NAD(P)-binding Rossmann-fold domains"/>
    <property type="match status" value="1"/>
</dbReference>
<sequence length="305" mass="33752">MEQPKIVIAGGNGFLGRHLRQHFEQLGYRVVVIARRVAPGPNAMVWNARTLGPWAAELEGAKVLVNLAGRTVDCRYNEANKREIVASRVDSTRVLGQAVAACAVPPRVWLNSSTATVYAHTEGDKPANTEAAGLIGTGFSVAVAKAWEQAFHDCHTPATRQVALRTSIVLGRDGGAFPVIARLARLGLCTPQGTGRQWISWLHIQDFCRAVEFLATKTNEAGAFNICALNPLTNRDFNHLLQQQFRPWLRLPQPRWLLEIGAFALRTETELILKSRKVYPERLLALGFQFEYPACEAAIKDLLHD</sequence>
<dbReference type="PANTHER" id="PTHR11092:SF0">
    <property type="entry name" value="EPIMERASE FAMILY PROTEIN SDR39U1"/>
    <property type="match status" value="1"/>
</dbReference>
<proteinExistence type="inferred from homology"/>
<dbReference type="Pfam" id="PF01370">
    <property type="entry name" value="Epimerase"/>
    <property type="match status" value="1"/>
</dbReference>
<keyword evidence="5" id="KW-1185">Reference proteome</keyword>
<dbReference type="RefSeq" id="WP_305014423.1">
    <property type="nucleotide sequence ID" value="NZ_JAUQSX010000021.1"/>
</dbReference>
<dbReference type="Proteomes" id="UP001167796">
    <property type="component" value="Unassembled WGS sequence"/>
</dbReference>
<evidence type="ECO:0000313" key="4">
    <source>
        <dbReference type="EMBL" id="MDO7849757.1"/>
    </source>
</evidence>
<dbReference type="Gene3D" id="3.40.50.720">
    <property type="entry name" value="NAD(P)-binding Rossmann-like Domain"/>
    <property type="match status" value="1"/>
</dbReference>
<dbReference type="Pfam" id="PF08338">
    <property type="entry name" value="DUF1731"/>
    <property type="match status" value="1"/>
</dbReference>
<evidence type="ECO:0000313" key="5">
    <source>
        <dbReference type="Proteomes" id="UP001167796"/>
    </source>
</evidence>
<dbReference type="PANTHER" id="PTHR11092">
    <property type="entry name" value="SUGAR NUCLEOTIDE EPIMERASE RELATED"/>
    <property type="match status" value="1"/>
</dbReference>
<accession>A0ABT9ALA9</accession>
<comment type="caution">
    <text evidence="4">The sequence shown here is derived from an EMBL/GenBank/DDBJ whole genome shotgun (WGS) entry which is preliminary data.</text>
</comment>
<protein>
    <submittedName>
        <fullName evidence="4">TIGR01777 family oxidoreductase</fullName>
    </submittedName>
</protein>